<dbReference type="OrthoDB" id="9772751at2"/>
<dbReference type="PANTHER" id="PTHR45128:SF1">
    <property type="entry name" value="S-ADENOSYLMETHIONINE-DEPENDENT METHYLTRANSFERASE RV2258C"/>
    <property type="match status" value="1"/>
</dbReference>
<evidence type="ECO:0000259" key="2">
    <source>
        <dbReference type="Pfam" id="PF21320"/>
    </source>
</evidence>
<evidence type="ECO:0000313" key="4">
    <source>
        <dbReference type="Proteomes" id="UP000191901"/>
    </source>
</evidence>
<dbReference type="Pfam" id="PF13847">
    <property type="entry name" value="Methyltransf_31"/>
    <property type="match status" value="1"/>
</dbReference>
<dbReference type="InterPro" id="IPR053173">
    <property type="entry name" value="SAM-binding_MTase"/>
</dbReference>
<feature type="domain" description="S-adenosylmethionine-dependent methyltransferase Rv2258c-like winged HTH" evidence="2">
    <location>
        <begin position="38"/>
        <end position="111"/>
    </location>
</feature>
<reference evidence="3 4" key="1">
    <citation type="journal article" date="2016" name="Biochim. Biophys. Acta">
        <title>Characterization of red-shifted phycobilisomes isolated from the chlorophyll f-containing cyanobacterium Halomicronema hongdechloris.</title>
        <authorList>
            <person name="Li Y."/>
            <person name="Lin Y."/>
            <person name="Garvey C.J."/>
            <person name="Birch D."/>
            <person name="Corkery R.W."/>
            <person name="Loughlin P.C."/>
            <person name="Scheer H."/>
            <person name="Willows R.D."/>
            <person name="Chen M."/>
        </authorList>
    </citation>
    <scope>NUCLEOTIDE SEQUENCE [LARGE SCALE GENOMIC DNA]</scope>
    <source>
        <strain evidence="3 4">C2206</strain>
    </source>
</reference>
<dbReference type="InterPro" id="IPR048711">
    <property type="entry name" value="WHD_Rv2258c"/>
</dbReference>
<dbReference type="InterPro" id="IPR029063">
    <property type="entry name" value="SAM-dependent_MTases_sf"/>
</dbReference>
<evidence type="ECO:0000313" key="3">
    <source>
        <dbReference type="EMBL" id="ASC71404.1"/>
    </source>
</evidence>
<name>A0A1Z3HM85_9CYAN</name>
<proteinExistence type="predicted"/>
<gene>
    <name evidence="3" type="ORF">XM38_023560</name>
</gene>
<dbReference type="PANTHER" id="PTHR45128">
    <property type="entry name" value="METHYLTRANSFERASE TYPE 11"/>
    <property type="match status" value="1"/>
</dbReference>
<dbReference type="Gene3D" id="1.10.10.10">
    <property type="entry name" value="Winged helix-like DNA-binding domain superfamily/Winged helix DNA-binding domain"/>
    <property type="match status" value="1"/>
</dbReference>
<protein>
    <submittedName>
        <fullName evidence="3">S-adenosylmethionine-dependent methyltransferase</fullName>
    </submittedName>
</protein>
<dbReference type="EMBL" id="CP021983">
    <property type="protein sequence ID" value="ASC71404.1"/>
    <property type="molecule type" value="Genomic_DNA"/>
</dbReference>
<dbReference type="KEGG" id="hhg:XM38_023560"/>
<accession>A0A1Z3HM85</accession>
<dbReference type="Gene3D" id="3.40.50.150">
    <property type="entry name" value="Vaccinia Virus protein VP39"/>
    <property type="match status" value="1"/>
</dbReference>
<dbReference type="InterPro" id="IPR025714">
    <property type="entry name" value="Methyltranfer_dom"/>
</dbReference>
<keyword evidence="3" id="KW-0808">Transferase</keyword>
<dbReference type="Pfam" id="PF21320">
    <property type="entry name" value="WHD_Rv2258c"/>
    <property type="match status" value="1"/>
</dbReference>
<dbReference type="GO" id="GO:0032259">
    <property type="term" value="P:methylation"/>
    <property type="evidence" value="ECO:0007669"/>
    <property type="project" value="UniProtKB-KW"/>
</dbReference>
<dbReference type="Proteomes" id="UP000191901">
    <property type="component" value="Chromosome"/>
</dbReference>
<dbReference type="SUPFAM" id="SSF53335">
    <property type="entry name" value="S-adenosyl-L-methionine-dependent methyltransferases"/>
    <property type="match status" value="1"/>
</dbReference>
<organism evidence="3 4">
    <name type="scientific">Halomicronema hongdechloris C2206</name>
    <dbReference type="NCBI Taxonomy" id="1641165"/>
    <lineage>
        <taxon>Bacteria</taxon>
        <taxon>Bacillati</taxon>
        <taxon>Cyanobacteriota</taxon>
        <taxon>Cyanophyceae</taxon>
        <taxon>Nodosilineales</taxon>
        <taxon>Nodosilineaceae</taxon>
        <taxon>Halomicronema</taxon>
    </lineage>
</organism>
<feature type="domain" description="Methyltransferase" evidence="1">
    <location>
        <begin position="185"/>
        <end position="301"/>
    </location>
</feature>
<dbReference type="CDD" id="cd02440">
    <property type="entry name" value="AdoMet_MTases"/>
    <property type="match status" value="1"/>
</dbReference>
<dbReference type="InterPro" id="IPR036388">
    <property type="entry name" value="WH-like_DNA-bd_sf"/>
</dbReference>
<dbReference type="AlphaFoldDB" id="A0A1Z3HM85"/>
<sequence>MTTPDTLIPTDSQAAPPFDPDKAEAFAGSLLATLNAGGLSLMISIGHRTHLFDVLADLHPATSQEVADATYLQERYVREWLNAMTVGRIVNYDPASQTYHLPTEHAAFLTRAAKADNIASIFQHIASLGLVEDAIVRCFLAGGGVPYAEFTRFHAVMAEDSGQTVVAALEDQILPIVPGLVDRLKAGIDVLDVGCGSGRALNKLAQLFPASRLVGYDISEDTIAIATNEAQAAGLTNVRFQVKDAAQIDEVERYDLITSFDAVHDQARPNEVLRKIYTALRPEGGVYLMQDIRASSQVQNNLDHPMAPFLYTISCMHCMTVSLAEGGMGLGTMWGREQAMEMLAEVGFQQVELKELPHDIVNDYYVIRKGVIRKGGA</sequence>
<dbReference type="RefSeq" id="WP_080813131.1">
    <property type="nucleotide sequence ID" value="NZ_CP021983.2"/>
</dbReference>
<dbReference type="GO" id="GO:0008168">
    <property type="term" value="F:methyltransferase activity"/>
    <property type="evidence" value="ECO:0007669"/>
    <property type="project" value="UniProtKB-KW"/>
</dbReference>
<keyword evidence="3" id="KW-0489">Methyltransferase</keyword>
<keyword evidence="4" id="KW-1185">Reference proteome</keyword>
<dbReference type="STRING" id="1641165.XM38_23005"/>
<evidence type="ECO:0000259" key="1">
    <source>
        <dbReference type="Pfam" id="PF13847"/>
    </source>
</evidence>